<evidence type="ECO:0000256" key="2">
    <source>
        <dbReference type="ARBA" id="ARBA00022679"/>
    </source>
</evidence>
<dbReference type="NCBIfam" id="TIGR03168">
    <property type="entry name" value="1-PFK"/>
    <property type="match status" value="1"/>
</dbReference>
<name>A0A564WAR0_9PROT</name>
<dbReference type="PIRSF" id="PIRSF000535">
    <property type="entry name" value="1PFK/6PFK/LacC"/>
    <property type="match status" value="1"/>
</dbReference>
<organism evidence="8 9">
    <name type="scientific">Candidatus Defluviicoccus seviourii</name>
    <dbReference type="NCBI Taxonomy" id="2565273"/>
    <lineage>
        <taxon>Bacteria</taxon>
        <taxon>Pseudomonadati</taxon>
        <taxon>Pseudomonadota</taxon>
        <taxon>Alphaproteobacteria</taxon>
        <taxon>Rhodospirillales</taxon>
        <taxon>Rhodospirillaceae</taxon>
        <taxon>Defluviicoccus</taxon>
    </lineage>
</organism>
<keyword evidence="9" id="KW-1185">Reference proteome</keyword>
<keyword evidence="3" id="KW-0547">Nucleotide-binding</keyword>
<dbReference type="SUPFAM" id="SSF53613">
    <property type="entry name" value="Ribokinase-like"/>
    <property type="match status" value="1"/>
</dbReference>
<dbReference type="InterPro" id="IPR017583">
    <property type="entry name" value="Tagatose/fructose_Pkinase"/>
</dbReference>
<evidence type="ECO:0000259" key="7">
    <source>
        <dbReference type="Pfam" id="PF00294"/>
    </source>
</evidence>
<accession>A0A564WAR0</accession>
<dbReference type="InterPro" id="IPR011611">
    <property type="entry name" value="PfkB_dom"/>
</dbReference>
<comment type="caution">
    <text evidence="8">The sequence shown here is derived from an EMBL/GenBank/DDBJ whole genome shotgun (WGS) entry which is preliminary data.</text>
</comment>
<dbReference type="CDD" id="cd01164">
    <property type="entry name" value="FruK_PfkB_like"/>
    <property type="match status" value="1"/>
</dbReference>
<comment type="similarity">
    <text evidence="1 6">Belongs to the carbohydrate kinase PfkB family.</text>
</comment>
<evidence type="ECO:0000256" key="3">
    <source>
        <dbReference type="ARBA" id="ARBA00022741"/>
    </source>
</evidence>
<evidence type="ECO:0000256" key="4">
    <source>
        <dbReference type="ARBA" id="ARBA00022777"/>
    </source>
</evidence>
<dbReference type="PANTHER" id="PTHR46566">
    <property type="entry name" value="1-PHOSPHOFRUCTOKINASE-RELATED"/>
    <property type="match status" value="1"/>
</dbReference>
<dbReference type="Proteomes" id="UP000326641">
    <property type="component" value="Unassembled WGS sequence"/>
</dbReference>
<dbReference type="GO" id="GO:0005829">
    <property type="term" value="C:cytosol"/>
    <property type="evidence" value="ECO:0007669"/>
    <property type="project" value="TreeGrafter"/>
</dbReference>
<dbReference type="InterPro" id="IPR029056">
    <property type="entry name" value="Ribokinase-like"/>
</dbReference>
<feature type="domain" description="Carbohydrate kinase PfkB" evidence="7">
    <location>
        <begin position="27"/>
        <end position="314"/>
    </location>
</feature>
<protein>
    <recommendedName>
        <fullName evidence="6">Phosphofructokinase</fullName>
    </recommendedName>
</protein>
<reference evidence="8" key="1">
    <citation type="submission" date="2018-11" db="EMBL/GenBank/DDBJ databases">
        <authorList>
            <person name="Onetto C."/>
        </authorList>
    </citation>
    <scope>NUCLEOTIDE SEQUENCE [LARGE SCALE GENOMIC DNA]</scope>
</reference>
<proteinExistence type="inferred from homology"/>
<evidence type="ECO:0000256" key="6">
    <source>
        <dbReference type="PIRNR" id="PIRNR000535"/>
    </source>
</evidence>
<dbReference type="GO" id="GO:0008443">
    <property type="term" value="F:phosphofructokinase activity"/>
    <property type="evidence" value="ECO:0007669"/>
    <property type="project" value="TreeGrafter"/>
</dbReference>
<dbReference type="PANTHER" id="PTHR46566:SF5">
    <property type="entry name" value="1-PHOSPHOFRUCTOKINASE"/>
    <property type="match status" value="1"/>
</dbReference>
<keyword evidence="4" id="KW-0418">Kinase</keyword>
<dbReference type="Pfam" id="PF00294">
    <property type="entry name" value="PfkB"/>
    <property type="match status" value="1"/>
</dbReference>
<sequence length="334" mass="34461">MLLHRSTGAVPCFFPADASRLAMRFLCITPNTSIDRTMVVPGFLAGGVWRAQSGSIACGGKGVNVARALKRLGQQPVCSGLLAGHTGKLAAEVANAEGLEAAWTWASGETRTCVIVVGERGATTVLNEPGPPAAADDWSRLVQDVGRLARSAGGACISGSLPPGYPENGLKALIRAASMNGRRPVWVDTSGAALIDAVAAAPYGIKINADEAATLLGWRVQSVHDAIRAAREIRRRGPERVAITLAADGAVVATGQGDWHARPPGVRVVSAVASGDCFLAGLMAGLAERVSPAEALRLATACGAANAMSRDAGDFEPRRLTSIIVNVSVRLMTG</sequence>
<dbReference type="EMBL" id="UXAT02000005">
    <property type="protein sequence ID" value="VUX45575.1"/>
    <property type="molecule type" value="Genomic_DNA"/>
</dbReference>
<dbReference type="GO" id="GO:0005524">
    <property type="term" value="F:ATP binding"/>
    <property type="evidence" value="ECO:0007669"/>
    <property type="project" value="UniProtKB-KW"/>
</dbReference>
<dbReference type="AlphaFoldDB" id="A0A564WAR0"/>
<keyword evidence="5" id="KW-0067">ATP-binding</keyword>
<keyword evidence="2 6" id="KW-0808">Transferase</keyword>
<evidence type="ECO:0000256" key="1">
    <source>
        <dbReference type="ARBA" id="ARBA00010688"/>
    </source>
</evidence>
<evidence type="ECO:0000313" key="8">
    <source>
        <dbReference type="EMBL" id="VUX45575.1"/>
    </source>
</evidence>
<evidence type="ECO:0000256" key="5">
    <source>
        <dbReference type="ARBA" id="ARBA00022840"/>
    </source>
</evidence>
<evidence type="ECO:0000313" key="9">
    <source>
        <dbReference type="Proteomes" id="UP000326641"/>
    </source>
</evidence>
<gene>
    <name evidence="8" type="ORF">DF3PA_130073</name>
</gene>
<dbReference type="Gene3D" id="3.40.1190.20">
    <property type="match status" value="1"/>
</dbReference>